<keyword evidence="4" id="KW-1185">Reference proteome</keyword>
<evidence type="ECO:0000313" key="3">
    <source>
        <dbReference type="EMBL" id="ADH67224.1"/>
    </source>
</evidence>
<name>D7B5F7_NOCDD</name>
<accession>D7B5F7</accession>
<dbReference type="SUPFAM" id="SSF52540">
    <property type="entry name" value="P-loop containing nucleoside triphosphate hydrolases"/>
    <property type="match status" value="1"/>
</dbReference>
<dbReference type="STRING" id="446468.Ndas_1796"/>
<dbReference type="InterPro" id="IPR027417">
    <property type="entry name" value="P-loop_NTPase"/>
</dbReference>
<dbReference type="InterPro" id="IPR011990">
    <property type="entry name" value="TPR-like_helical_dom_sf"/>
</dbReference>
<dbReference type="SUPFAM" id="SSF48452">
    <property type="entry name" value="TPR-like"/>
    <property type="match status" value="1"/>
</dbReference>
<dbReference type="OrthoDB" id="3885120at2"/>
<keyword evidence="1" id="KW-0812">Transmembrane</keyword>
<dbReference type="Gene3D" id="3.40.50.300">
    <property type="entry name" value="P-loop containing nucleotide triphosphate hydrolases"/>
    <property type="match status" value="1"/>
</dbReference>
<dbReference type="KEGG" id="nda:Ndas_1796"/>
<feature type="transmembrane region" description="Helical" evidence="1">
    <location>
        <begin position="7"/>
        <end position="27"/>
    </location>
</feature>
<dbReference type="GO" id="GO:0043531">
    <property type="term" value="F:ADP binding"/>
    <property type="evidence" value="ECO:0007669"/>
    <property type="project" value="InterPro"/>
</dbReference>
<dbReference type="PANTHER" id="PTHR46082">
    <property type="entry name" value="ATP/GTP-BINDING PROTEIN-RELATED"/>
    <property type="match status" value="1"/>
</dbReference>
<gene>
    <name evidence="3" type="ordered locus">Ndas_1796</name>
</gene>
<reference evidence="3 4" key="1">
    <citation type="journal article" date="2010" name="Stand. Genomic Sci.">
        <title>Complete genome sequence of Nocardiopsis dassonvillei type strain (IMRU 509).</title>
        <authorList>
            <person name="Sun H."/>
            <person name="Lapidus A."/>
            <person name="Nolan M."/>
            <person name="Lucas S."/>
            <person name="Del Rio T.G."/>
            <person name="Tice H."/>
            <person name="Cheng J.F."/>
            <person name="Tapia R."/>
            <person name="Han C."/>
            <person name="Goodwin L."/>
            <person name="Pitluck S."/>
            <person name="Pagani I."/>
            <person name="Ivanova N."/>
            <person name="Mavromatis K."/>
            <person name="Mikhailova N."/>
            <person name="Pati A."/>
            <person name="Chen A."/>
            <person name="Palaniappan K."/>
            <person name="Land M."/>
            <person name="Hauser L."/>
            <person name="Chang Y.J."/>
            <person name="Jeffries C.D."/>
            <person name="Djao O.D."/>
            <person name="Rohde M."/>
            <person name="Sikorski J."/>
            <person name="Goker M."/>
            <person name="Woyke T."/>
            <person name="Bristow J."/>
            <person name="Eisen J.A."/>
            <person name="Markowitz V."/>
            <person name="Hugenholtz P."/>
            <person name="Kyrpides N.C."/>
            <person name="Klenk H.P."/>
        </authorList>
    </citation>
    <scope>NUCLEOTIDE SEQUENCE [LARGE SCALE GENOMIC DNA]</scope>
    <source>
        <strain evidence="4">ATCC 23218 / DSM 43111 / CIP 107115 / JCM 7437 / KCTC 9190 / NBRC 14626 / NCTC 10488 / NRRL B-5397 / IMRU 509</strain>
    </source>
</reference>
<evidence type="ECO:0000259" key="2">
    <source>
        <dbReference type="Pfam" id="PF00931"/>
    </source>
</evidence>
<dbReference type="Pfam" id="PF00931">
    <property type="entry name" value="NB-ARC"/>
    <property type="match status" value="1"/>
</dbReference>
<dbReference type="AlphaFoldDB" id="D7B5F7"/>
<organism evidence="3 4">
    <name type="scientific">Nocardiopsis dassonvillei (strain ATCC 23218 / DSM 43111 / CIP 107115 / JCM 7437 / KCTC 9190 / NBRC 14626 / NCTC 10488 / NRRL B-5397 / IMRU 509)</name>
    <name type="common">Actinomadura dassonvillei</name>
    <dbReference type="NCBI Taxonomy" id="446468"/>
    <lineage>
        <taxon>Bacteria</taxon>
        <taxon>Bacillati</taxon>
        <taxon>Actinomycetota</taxon>
        <taxon>Actinomycetes</taxon>
        <taxon>Streptosporangiales</taxon>
        <taxon>Nocardiopsidaceae</taxon>
        <taxon>Nocardiopsis</taxon>
    </lineage>
</organism>
<dbReference type="InterPro" id="IPR053137">
    <property type="entry name" value="NLR-like"/>
</dbReference>
<dbReference type="Gene3D" id="1.25.40.10">
    <property type="entry name" value="Tetratricopeptide repeat domain"/>
    <property type="match status" value="2"/>
</dbReference>
<dbReference type="HOGENOM" id="CLU_000288_125_8_11"/>
<protein>
    <submittedName>
        <fullName evidence="3">ATP/GTP binding protein</fullName>
    </submittedName>
</protein>
<dbReference type="Pfam" id="PF13374">
    <property type="entry name" value="TPR_10"/>
    <property type="match status" value="1"/>
</dbReference>
<evidence type="ECO:0000256" key="1">
    <source>
        <dbReference type="SAM" id="Phobius"/>
    </source>
</evidence>
<sequence length="847" mass="90406">MTRTRWVRAGAAATLFLGAAAVLLWLVGGPDPLRARAAAGVGAAAVLTLAVTALARTGRAVPRPTAPATGEDAANTLTGRVSGGTVIQGRTLTVHQPRHHTVIDTQIVHAPTAGPDWPVVVGVLPNEADHFQERDLTGRMDHAARGRPGAVPGLVLTGMGGAGKTQLAAHHARALLAKERVDLVVWVPAAERSAITQTYADAARRVVSGHVDEDPERASHQFLAWLQTTDRRWLVVLDNLDVPRHASGLWPPNATPAAHAPGPQGRLVVTTRRTDTALAGRGRTFVGVGTYAPPESLAYLATALRDLPRVPGGAELRALADELGHLPLALSHAAAYVRDRRDGMTCDSYRALLRDRRRTLARVFPEGESLPDDGSRTVAATWAVSVEHADTLAPEGLARPMMRLVSVLDPTGIPAAVLTSEPVLDHLHRARPDGPRPTAQDADDALSALARLHLVTRTGFGHDAVVGAHRLVQRATRDHPATAVDRDTVHTAAEALLSVWPVRVHASPLGQRLRANAAALDEHGGEWLWGDGAHRVLFALGSSFGRSGALSQATARFESLVEAADLRLGPRHPDSLAARHELVLWRGMAGEATDAARGFRDLAEDMTRALGADHPQTLVTRVQAARWRGRAGDSRGACEALEDLLPGLLRRLGPDHPEALAARGHLASLKGRAGDARAAFETYRSLIGDHRRVLGPDHPSTMVIRGQTARWRGRAGDVDGAIAGFEALLPDQLRLLGPGHPDTLSTRGQIAAWRGVRGDHAGALDGLGELLTDQVRYLGADHPHVLTTRHSLARFRGEAGDPVRAAEAMEALLPDQLRILGPDHPRTREIRADLELWHRRARAGGGG</sequence>
<evidence type="ECO:0000313" key="4">
    <source>
        <dbReference type="Proteomes" id="UP000002219"/>
    </source>
</evidence>
<dbReference type="PANTHER" id="PTHR46082:SF6">
    <property type="entry name" value="AAA+ ATPASE DOMAIN-CONTAINING PROTEIN-RELATED"/>
    <property type="match status" value="1"/>
</dbReference>
<keyword evidence="1" id="KW-0472">Membrane</keyword>
<feature type="domain" description="NB-ARC" evidence="2">
    <location>
        <begin position="154"/>
        <end position="277"/>
    </location>
</feature>
<dbReference type="InterPro" id="IPR002182">
    <property type="entry name" value="NB-ARC"/>
</dbReference>
<dbReference type="eggNOG" id="COG0457">
    <property type="taxonomic scope" value="Bacteria"/>
</dbReference>
<dbReference type="EMBL" id="CP002040">
    <property type="protein sequence ID" value="ADH67224.1"/>
    <property type="molecule type" value="Genomic_DNA"/>
</dbReference>
<keyword evidence="1" id="KW-1133">Transmembrane helix</keyword>
<dbReference type="Proteomes" id="UP000002219">
    <property type="component" value="Chromosome 1"/>
</dbReference>
<dbReference type="RefSeq" id="WP_013152831.1">
    <property type="nucleotide sequence ID" value="NC_014210.1"/>
</dbReference>
<proteinExistence type="predicted"/>
<dbReference type="GeneID" id="91484395"/>